<evidence type="ECO:0000256" key="4">
    <source>
        <dbReference type="PROSITE-ProRule" id="PRU00134"/>
    </source>
</evidence>
<organism evidence="7 8">
    <name type="scientific">Didymella exigua CBS 183.55</name>
    <dbReference type="NCBI Taxonomy" id="1150837"/>
    <lineage>
        <taxon>Eukaryota</taxon>
        <taxon>Fungi</taxon>
        <taxon>Dikarya</taxon>
        <taxon>Ascomycota</taxon>
        <taxon>Pezizomycotina</taxon>
        <taxon>Dothideomycetes</taxon>
        <taxon>Pleosporomycetidae</taxon>
        <taxon>Pleosporales</taxon>
        <taxon>Pleosporineae</taxon>
        <taxon>Didymellaceae</taxon>
        <taxon>Didymella</taxon>
    </lineage>
</organism>
<reference evidence="7" key="1">
    <citation type="journal article" date="2020" name="Stud. Mycol.">
        <title>101 Dothideomycetes genomes: a test case for predicting lifestyles and emergence of pathogens.</title>
        <authorList>
            <person name="Haridas S."/>
            <person name="Albert R."/>
            <person name="Binder M."/>
            <person name="Bloem J."/>
            <person name="Labutti K."/>
            <person name="Salamov A."/>
            <person name="Andreopoulos B."/>
            <person name="Baker S."/>
            <person name="Barry K."/>
            <person name="Bills G."/>
            <person name="Bluhm B."/>
            <person name="Cannon C."/>
            <person name="Castanera R."/>
            <person name="Culley D."/>
            <person name="Daum C."/>
            <person name="Ezra D."/>
            <person name="Gonzalez J."/>
            <person name="Henrissat B."/>
            <person name="Kuo A."/>
            <person name="Liang C."/>
            <person name="Lipzen A."/>
            <person name="Lutzoni F."/>
            <person name="Magnuson J."/>
            <person name="Mondo S."/>
            <person name="Nolan M."/>
            <person name="Ohm R."/>
            <person name="Pangilinan J."/>
            <person name="Park H.-J."/>
            <person name="Ramirez L."/>
            <person name="Alfaro M."/>
            <person name="Sun H."/>
            <person name="Tritt A."/>
            <person name="Yoshinaga Y."/>
            <person name="Zwiers L.-H."/>
            <person name="Turgeon B."/>
            <person name="Goodwin S."/>
            <person name="Spatafora J."/>
            <person name="Crous P."/>
            <person name="Grigoriev I."/>
        </authorList>
    </citation>
    <scope>NUCLEOTIDE SEQUENCE</scope>
    <source>
        <strain evidence="7">CBS 183.55</strain>
    </source>
</reference>
<feature type="region of interest" description="Disordered" evidence="5">
    <location>
        <begin position="21"/>
        <end position="73"/>
    </location>
</feature>
<dbReference type="EMBL" id="ML979011">
    <property type="protein sequence ID" value="KAF1923026.1"/>
    <property type="molecule type" value="Genomic_DNA"/>
</dbReference>
<feature type="domain" description="MYND-type" evidence="6">
    <location>
        <begin position="101"/>
        <end position="138"/>
    </location>
</feature>
<evidence type="ECO:0000256" key="1">
    <source>
        <dbReference type="ARBA" id="ARBA00022723"/>
    </source>
</evidence>
<evidence type="ECO:0000313" key="8">
    <source>
        <dbReference type="Proteomes" id="UP000800082"/>
    </source>
</evidence>
<evidence type="ECO:0000256" key="2">
    <source>
        <dbReference type="ARBA" id="ARBA00022771"/>
    </source>
</evidence>
<accession>A0A6A5R8J2</accession>
<dbReference type="GO" id="GO:0008270">
    <property type="term" value="F:zinc ion binding"/>
    <property type="evidence" value="ECO:0007669"/>
    <property type="project" value="UniProtKB-KW"/>
</dbReference>
<evidence type="ECO:0000256" key="5">
    <source>
        <dbReference type="SAM" id="MobiDB-lite"/>
    </source>
</evidence>
<name>A0A6A5R8J2_9PLEO</name>
<dbReference type="AlphaFoldDB" id="A0A6A5R8J2"/>
<sequence>MPPRSVCLNVFTTSLGEAGAAVREGREANPHELTFGRRDSAQSLPDDDTARRSSSGSIAPSSASTSPPPAFNRADFFTSLRPAASTQSLNSAFAFGASKPCSTCSGQTARLRCSRCKNAYYCDKACQKSSWKAHRQVCEPGSQMLGYSTPATPNLSNPTSPPNA</sequence>
<feature type="compositionally biased region" description="Low complexity" evidence="5">
    <location>
        <begin position="148"/>
        <end position="158"/>
    </location>
</feature>
<keyword evidence="3" id="KW-0862">Zinc</keyword>
<keyword evidence="1" id="KW-0479">Metal-binding</keyword>
<dbReference type="PROSITE" id="PS01360">
    <property type="entry name" value="ZF_MYND_1"/>
    <property type="match status" value="1"/>
</dbReference>
<feature type="compositionally biased region" description="Low complexity" evidence="5">
    <location>
        <begin position="52"/>
        <end position="65"/>
    </location>
</feature>
<dbReference type="InterPro" id="IPR002893">
    <property type="entry name" value="Znf_MYND"/>
</dbReference>
<dbReference type="GeneID" id="54352016"/>
<dbReference type="SUPFAM" id="SSF144232">
    <property type="entry name" value="HIT/MYND zinc finger-like"/>
    <property type="match status" value="1"/>
</dbReference>
<dbReference type="Proteomes" id="UP000800082">
    <property type="component" value="Unassembled WGS sequence"/>
</dbReference>
<protein>
    <recommendedName>
        <fullName evidence="6">MYND-type domain-containing protein</fullName>
    </recommendedName>
</protein>
<evidence type="ECO:0000313" key="7">
    <source>
        <dbReference type="EMBL" id="KAF1923026.1"/>
    </source>
</evidence>
<dbReference type="PROSITE" id="PS50865">
    <property type="entry name" value="ZF_MYND_2"/>
    <property type="match status" value="1"/>
</dbReference>
<feature type="region of interest" description="Disordered" evidence="5">
    <location>
        <begin position="142"/>
        <end position="164"/>
    </location>
</feature>
<evidence type="ECO:0000256" key="3">
    <source>
        <dbReference type="ARBA" id="ARBA00022833"/>
    </source>
</evidence>
<dbReference type="RefSeq" id="XP_033443279.1">
    <property type="nucleotide sequence ID" value="XM_033594348.1"/>
</dbReference>
<dbReference type="Pfam" id="PF01753">
    <property type="entry name" value="zf-MYND"/>
    <property type="match status" value="1"/>
</dbReference>
<keyword evidence="2 4" id="KW-0863">Zinc-finger</keyword>
<dbReference type="OrthoDB" id="432970at2759"/>
<feature type="compositionally biased region" description="Basic and acidic residues" evidence="5">
    <location>
        <begin position="23"/>
        <end position="40"/>
    </location>
</feature>
<keyword evidence="8" id="KW-1185">Reference proteome</keyword>
<evidence type="ECO:0000259" key="6">
    <source>
        <dbReference type="PROSITE" id="PS50865"/>
    </source>
</evidence>
<dbReference type="Gene3D" id="6.10.140.2220">
    <property type="match status" value="1"/>
</dbReference>
<gene>
    <name evidence="7" type="ORF">M421DRAFT_426266</name>
</gene>
<proteinExistence type="predicted"/>